<accession>A0ABZ0EJC8</accession>
<dbReference type="PANTHER" id="PTHR33121">
    <property type="entry name" value="CYCLIC DI-GMP PHOSPHODIESTERASE PDEF"/>
    <property type="match status" value="1"/>
</dbReference>
<dbReference type="InterPro" id="IPR035919">
    <property type="entry name" value="EAL_sf"/>
</dbReference>
<feature type="domain" description="EAL" evidence="2">
    <location>
        <begin position="246"/>
        <end position="500"/>
    </location>
</feature>
<dbReference type="SUPFAM" id="SSF141868">
    <property type="entry name" value="EAL domain-like"/>
    <property type="match status" value="1"/>
</dbReference>
<gene>
    <name evidence="4" type="ORF">RW095_14115</name>
</gene>
<keyword evidence="1" id="KW-0732">Signal</keyword>
<dbReference type="SMART" id="SM00267">
    <property type="entry name" value="GGDEF"/>
    <property type="match status" value="1"/>
</dbReference>
<organism evidence="4 5">
    <name type="scientific">Paraburkholderia kirstenboschensis</name>
    <dbReference type="NCBI Taxonomy" id="1245436"/>
    <lineage>
        <taxon>Bacteria</taxon>
        <taxon>Pseudomonadati</taxon>
        <taxon>Pseudomonadota</taxon>
        <taxon>Betaproteobacteria</taxon>
        <taxon>Burkholderiales</taxon>
        <taxon>Burkholderiaceae</taxon>
        <taxon>Paraburkholderia</taxon>
    </lineage>
</organism>
<dbReference type="SMART" id="SM00052">
    <property type="entry name" value="EAL"/>
    <property type="match status" value="1"/>
</dbReference>
<evidence type="ECO:0000313" key="5">
    <source>
        <dbReference type="Proteomes" id="UP001302652"/>
    </source>
</evidence>
<dbReference type="GO" id="GO:0052621">
    <property type="term" value="F:diguanylate cyclase activity"/>
    <property type="evidence" value="ECO:0007669"/>
    <property type="project" value="UniProtKB-EC"/>
</dbReference>
<dbReference type="EC" id="3.1.4.52" evidence="4"/>
<dbReference type="Pfam" id="PF00990">
    <property type="entry name" value="GGDEF"/>
    <property type="match status" value="1"/>
</dbReference>
<evidence type="ECO:0000259" key="3">
    <source>
        <dbReference type="PROSITE" id="PS50887"/>
    </source>
</evidence>
<sequence length="502" mass="54829">MLAALGASAACAASCVAVALGTGPAVVVGFSSLGVFAGGYLAVRLQQCRRTAHTTEEVTRGLLRPEERTRQQQLEILARCDGLTGLLNRRAMLKALSKHCQGASPFALLHIDLDRFKVLNDAAGHSTGDSVIKELARSIRDTVPENAVISRPGGSDEFAVIVPEENDREEIERLCQRLLARARRPLPAAGQTVSVTVSVGAALFPEHGDSPEALYTSADLAMQGAKRAGRDRYRLFGAGEQRERDRLQLEGELREAVRHNQFVLFYQPQFCARSGRLTGMEALLRWNHPKRGQVSPGAFIPLLEETGFIIHVGYWVVQEAIGALSAFRKTGAHDICLSINVSARQFHDTGLVSAIRRALEKHHMNGSQLVVEITESTIMQSLERAQKILAQLRLLNVRIAIDDFGTGYSSLSYVTRFRPDILKLDKSLVDDVATDHAANAVVHAVIELAHKLNIVVVAEGVETEAQLDILRSAKCDEIQGYLLGKPEPYQILSGRFPDQGVA</sequence>
<dbReference type="InterPro" id="IPR043128">
    <property type="entry name" value="Rev_trsase/Diguanyl_cyclase"/>
</dbReference>
<keyword evidence="4" id="KW-0548">Nucleotidyltransferase</keyword>
<dbReference type="GO" id="GO:0071111">
    <property type="term" value="F:cyclic-guanylate-specific phosphodiesterase activity"/>
    <property type="evidence" value="ECO:0007669"/>
    <property type="project" value="UniProtKB-EC"/>
</dbReference>
<feature type="chain" id="PRO_5045584606" evidence="1">
    <location>
        <begin position="20"/>
        <end position="502"/>
    </location>
</feature>
<dbReference type="Proteomes" id="UP001302652">
    <property type="component" value="Chromosome 2"/>
</dbReference>
<dbReference type="Gene3D" id="3.30.70.270">
    <property type="match status" value="1"/>
</dbReference>
<dbReference type="PANTHER" id="PTHR33121:SF70">
    <property type="entry name" value="SIGNALING PROTEIN YKOW"/>
    <property type="match status" value="1"/>
</dbReference>
<dbReference type="InterPro" id="IPR001633">
    <property type="entry name" value="EAL_dom"/>
</dbReference>
<dbReference type="InterPro" id="IPR000160">
    <property type="entry name" value="GGDEF_dom"/>
</dbReference>
<proteinExistence type="predicted"/>
<dbReference type="EC" id="2.7.7.65" evidence="4"/>
<evidence type="ECO:0000313" key="4">
    <source>
        <dbReference type="EMBL" id="WOD17299.1"/>
    </source>
</evidence>
<keyword evidence="4" id="KW-0378">Hydrolase</keyword>
<name>A0ABZ0EJC8_9BURK</name>
<reference evidence="4 5" key="1">
    <citation type="submission" date="2023-10" db="EMBL/GenBank/DDBJ databases">
        <title>Surface-active antibiotics is a multifunctional adaptation for post-fire microbes.</title>
        <authorList>
            <person name="Liu M.D."/>
            <person name="Du Y."/>
            <person name="Koupaei S.K."/>
            <person name="Kim N.R."/>
            <person name="Zhang W."/>
            <person name="Traxler M.F."/>
        </authorList>
    </citation>
    <scope>NUCLEOTIDE SEQUENCE [LARGE SCALE GENOMIC DNA]</scope>
    <source>
        <strain evidence="4 5">F3</strain>
    </source>
</reference>
<dbReference type="InterPro" id="IPR029787">
    <property type="entry name" value="Nucleotide_cyclase"/>
</dbReference>
<dbReference type="SUPFAM" id="SSF55073">
    <property type="entry name" value="Nucleotide cyclase"/>
    <property type="match status" value="1"/>
</dbReference>
<protein>
    <submittedName>
        <fullName evidence="4">Bifunctional diguanylate cyclase/phosphodiesterase</fullName>
        <ecNumber evidence="4">2.7.7.65</ecNumber>
        <ecNumber evidence="4">3.1.4.52</ecNumber>
    </submittedName>
</protein>
<feature type="domain" description="GGDEF" evidence="3">
    <location>
        <begin position="104"/>
        <end position="238"/>
    </location>
</feature>
<keyword evidence="4" id="KW-0808">Transferase</keyword>
<dbReference type="Gene3D" id="3.20.20.450">
    <property type="entry name" value="EAL domain"/>
    <property type="match status" value="1"/>
</dbReference>
<dbReference type="EMBL" id="CP136512">
    <property type="protein sequence ID" value="WOD17299.1"/>
    <property type="molecule type" value="Genomic_DNA"/>
</dbReference>
<dbReference type="RefSeq" id="WP_317019850.1">
    <property type="nucleotide sequence ID" value="NZ_CP136512.1"/>
</dbReference>
<feature type="signal peptide" evidence="1">
    <location>
        <begin position="1"/>
        <end position="19"/>
    </location>
</feature>
<dbReference type="Pfam" id="PF00563">
    <property type="entry name" value="EAL"/>
    <property type="match status" value="1"/>
</dbReference>
<dbReference type="PROSITE" id="PS50883">
    <property type="entry name" value="EAL"/>
    <property type="match status" value="1"/>
</dbReference>
<dbReference type="NCBIfam" id="TIGR00254">
    <property type="entry name" value="GGDEF"/>
    <property type="match status" value="1"/>
</dbReference>
<dbReference type="CDD" id="cd01949">
    <property type="entry name" value="GGDEF"/>
    <property type="match status" value="1"/>
</dbReference>
<dbReference type="PROSITE" id="PS50887">
    <property type="entry name" value="GGDEF"/>
    <property type="match status" value="1"/>
</dbReference>
<evidence type="ECO:0000259" key="2">
    <source>
        <dbReference type="PROSITE" id="PS50883"/>
    </source>
</evidence>
<keyword evidence="5" id="KW-1185">Reference proteome</keyword>
<evidence type="ECO:0000256" key="1">
    <source>
        <dbReference type="SAM" id="SignalP"/>
    </source>
</evidence>
<dbReference type="InterPro" id="IPR050706">
    <property type="entry name" value="Cyclic-di-GMP_PDE-like"/>
</dbReference>
<dbReference type="CDD" id="cd01948">
    <property type="entry name" value="EAL"/>
    <property type="match status" value="1"/>
</dbReference>